<evidence type="ECO:0000256" key="17">
    <source>
        <dbReference type="HAMAP-Rule" id="MF_01965"/>
    </source>
</evidence>
<comment type="similarity">
    <text evidence="18">Belongs to the NnrE/AIBP family.</text>
</comment>
<dbReference type="EC" id="5.1.99.6" evidence="19"/>
<comment type="subunit">
    <text evidence="17">Homotetramer.</text>
</comment>
<dbReference type="PROSITE" id="PS01049">
    <property type="entry name" value="YJEF_C_1"/>
    <property type="match status" value="1"/>
</dbReference>
<dbReference type="NCBIfam" id="TIGR00196">
    <property type="entry name" value="yjeF_cterm"/>
    <property type="match status" value="1"/>
</dbReference>
<feature type="binding site" evidence="18">
    <location>
        <position position="163"/>
    </location>
    <ligand>
        <name>(6S)-NADPHX</name>
        <dbReference type="ChEBI" id="CHEBI:64076"/>
    </ligand>
</feature>
<feature type="binding site" evidence="18">
    <location>
        <begin position="65"/>
        <end position="69"/>
    </location>
    <ligand>
        <name>(6S)-NADPHX</name>
        <dbReference type="ChEBI" id="CHEBI:64076"/>
    </ligand>
</feature>
<keyword evidence="5 18" id="KW-0479">Metal-binding</keyword>
<dbReference type="InterPro" id="IPR030677">
    <property type="entry name" value="Nnr"/>
</dbReference>
<evidence type="ECO:0000313" key="22">
    <source>
        <dbReference type="EMBL" id="AXF85863.1"/>
    </source>
</evidence>
<evidence type="ECO:0000256" key="9">
    <source>
        <dbReference type="ARBA" id="ARBA00022958"/>
    </source>
</evidence>
<dbReference type="HAMAP" id="MF_01966">
    <property type="entry name" value="NADHX_epimerase"/>
    <property type="match status" value="1"/>
</dbReference>
<evidence type="ECO:0000256" key="10">
    <source>
        <dbReference type="ARBA" id="ARBA00023027"/>
    </source>
</evidence>
<comment type="catalytic activity">
    <reaction evidence="2 18 19">
        <text>(6R)-NADPHX = (6S)-NADPHX</text>
        <dbReference type="Rhea" id="RHEA:32227"/>
        <dbReference type="ChEBI" id="CHEBI:64076"/>
        <dbReference type="ChEBI" id="CHEBI:64077"/>
        <dbReference type="EC" id="5.1.99.6"/>
    </reaction>
</comment>
<feature type="domain" description="YjeF C-terminal" evidence="20">
    <location>
        <begin position="234"/>
        <end position="508"/>
    </location>
</feature>
<keyword evidence="10 17" id="KW-0520">NAD</keyword>
<dbReference type="PANTHER" id="PTHR12592:SF0">
    <property type="entry name" value="ATP-DEPENDENT (S)-NAD(P)H-HYDRATE DEHYDRATASE"/>
    <property type="match status" value="1"/>
</dbReference>
<feature type="binding site" evidence="17">
    <location>
        <position position="447"/>
    </location>
    <ligand>
        <name>AMP</name>
        <dbReference type="ChEBI" id="CHEBI:456215"/>
    </ligand>
</feature>
<dbReference type="SUPFAM" id="SSF64153">
    <property type="entry name" value="YjeF N-terminal domain-like"/>
    <property type="match status" value="1"/>
</dbReference>
<evidence type="ECO:0000256" key="19">
    <source>
        <dbReference type="PIRNR" id="PIRNR017184"/>
    </source>
</evidence>
<keyword evidence="23" id="KW-1185">Reference proteome</keyword>
<evidence type="ECO:0000259" key="21">
    <source>
        <dbReference type="PROSITE" id="PS51385"/>
    </source>
</evidence>
<evidence type="ECO:0000256" key="1">
    <source>
        <dbReference type="ARBA" id="ARBA00000013"/>
    </source>
</evidence>
<dbReference type="Gene3D" id="3.40.1190.20">
    <property type="match status" value="1"/>
</dbReference>
<keyword evidence="7 17" id="KW-0067">ATP-binding</keyword>
<feature type="binding site" evidence="17">
    <location>
        <position position="448"/>
    </location>
    <ligand>
        <name>(6S)-NADPHX</name>
        <dbReference type="ChEBI" id="CHEBI:64076"/>
    </ligand>
</feature>
<feature type="binding site" evidence="17">
    <location>
        <position position="269"/>
    </location>
    <ligand>
        <name>(6S)-NADPHX</name>
        <dbReference type="ChEBI" id="CHEBI:64076"/>
    </ligand>
</feature>
<gene>
    <name evidence="22" type="primary">nnr</name>
    <name evidence="17" type="synonym">nnrD</name>
    <name evidence="18" type="synonym">nnrE</name>
    <name evidence="22" type="ORF">DTO96_101603</name>
</gene>
<evidence type="ECO:0000256" key="8">
    <source>
        <dbReference type="ARBA" id="ARBA00022857"/>
    </source>
</evidence>
<keyword evidence="12 17" id="KW-0456">Lyase</keyword>
<comment type="cofactor">
    <cofactor evidence="17">
        <name>Mg(2+)</name>
        <dbReference type="ChEBI" id="CHEBI:18420"/>
    </cofactor>
</comment>
<accession>A0A345DBX5</accession>
<evidence type="ECO:0000256" key="11">
    <source>
        <dbReference type="ARBA" id="ARBA00023235"/>
    </source>
</evidence>
<dbReference type="HAMAP" id="MF_01965">
    <property type="entry name" value="NADHX_dehydratase"/>
    <property type="match status" value="1"/>
</dbReference>
<evidence type="ECO:0000256" key="7">
    <source>
        <dbReference type="ARBA" id="ARBA00022840"/>
    </source>
</evidence>
<evidence type="ECO:0000256" key="2">
    <source>
        <dbReference type="ARBA" id="ARBA00000909"/>
    </source>
</evidence>
<dbReference type="InterPro" id="IPR000631">
    <property type="entry name" value="CARKD"/>
</dbReference>
<sequence>MRQKSSDQLQGSLKIFDLDALRAIERQAEHEHVDLMDIAANEVVDWVVARYPVTCRIWVAAGAGNNGGDALFAAHRLHQRGFDVTGIVIAVPVSPATQKAFELCRSAGMNLIEHFSDLSNIQNTPDLIIDGLLGIGLSRAPSPPLTALIEQLNAVNAPILALDVPSGLDAGTGCAAGALIQASDTLTFLGHKSGLWMADGADAVGHVHLADLGWVNGDLDCGTKSPESLGELNLNHRMARSLLIRPRNSHKGRFGSVAIVGGNQGMLGAALLAGRAALSAGVGKVWLNVLDERLAVDPAAPELMIRQALSDVSAATAVAIGPGLGQDDAAHKVFQTAFDLVLSADKTTMVIDADALNIMAQQAEFKYKLQQNQARAILTPHPTEAARLLACSTAEIQANRVLAAQQLAKAYASVVVLKGAGTVIAKPNGSFRVNTSGGSALAVAGQGDVLSGVIAALLAVGVPPFEAASLAVYVHGLAGDRYEQDAGGSIGLSASATVSLISLVLNGWLASN</sequence>
<comment type="function">
    <text evidence="14 19">Bifunctional enzyme that catalyzes the epimerization of the S- and R-forms of NAD(P)HX and the dehydration of the S-form of NAD(P)HX at the expense of ADP, which is converted to AMP. This allows the repair of both epimers of NAD(P)HX, a damaged form of NAD(P)H that is a result of enzymatic or heat-dependent hydration.</text>
</comment>
<comment type="function">
    <text evidence="17">Catalyzes the dehydration of the S-form of NAD(P)HX at the expense of ADP, which is converted to AMP. Together with NAD(P)HX epimerase, which catalyzes the epimerization of the S- and R-forms, the enzyme allows the repair of both epimers of NAD(P)HX, a damaged form of NAD(P)H that is a result of enzymatic or heat-dependent hydration.</text>
</comment>
<name>A0A345DBX5_9BURK</name>
<dbReference type="GO" id="GO:0052856">
    <property type="term" value="F:NAD(P)HX epimerase activity"/>
    <property type="evidence" value="ECO:0007669"/>
    <property type="project" value="UniProtKB-UniRule"/>
</dbReference>
<dbReference type="SUPFAM" id="SSF53613">
    <property type="entry name" value="Ribokinase-like"/>
    <property type="match status" value="1"/>
</dbReference>
<keyword evidence="6 17" id="KW-0547">Nucleotide-binding</keyword>
<feature type="binding site" evidence="17">
    <location>
        <position position="381"/>
    </location>
    <ligand>
        <name>(6S)-NADPHX</name>
        <dbReference type="ChEBI" id="CHEBI:64076"/>
    </ligand>
</feature>
<dbReference type="InterPro" id="IPR017953">
    <property type="entry name" value="Carbohydrate_kinase_pred_CS"/>
</dbReference>
<reference evidence="23" key="1">
    <citation type="submission" date="2018-07" db="EMBL/GenBank/DDBJ databases">
        <authorList>
            <person name="Kim H."/>
        </authorList>
    </citation>
    <scope>NUCLEOTIDE SEQUENCE [LARGE SCALE GENOMIC DNA]</scope>
    <source>
        <strain evidence="23">F02</strain>
    </source>
</reference>
<evidence type="ECO:0000256" key="16">
    <source>
        <dbReference type="ARBA" id="ARBA00049209"/>
    </source>
</evidence>
<comment type="catalytic activity">
    <reaction evidence="15 17 19">
        <text>(6S)-NADHX + ADP = AMP + phosphate + NADH + H(+)</text>
        <dbReference type="Rhea" id="RHEA:32223"/>
        <dbReference type="ChEBI" id="CHEBI:15378"/>
        <dbReference type="ChEBI" id="CHEBI:43474"/>
        <dbReference type="ChEBI" id="CHEBI:57945"/>
        <dbReference type="ChEBI" id="CHEBI:64074"/>
        <dbReference type="ChEBI" id="CHEBI:456215"/>
        <dbReference type="ChEBI" id="CHEBI:456216"/>
        <dbReference type="EC" id="4.2.1.136"/>
    </reaction>
</comment>
<dbReference type="AlphaFoldDB" id="A0A345DBX5"/>
<keyword evidence="9 18" id="KW-0630">Potassium</keyword>
<proteinExistence type="inferred from homology"/>
<evidence type="ECO:0000256" key="5">
    <source>
        <dbReference type="ARBA" id="ARBA00022723"/>
    </source>
</evidence>
<dbReference type="EMBL" id="CP031124">
    <property type="protein sequence ID" value="AXF85863.1"/>
    <property type="molecule type" value="Genomic_DNA"/>
</dbReference>
<feature type="binding site" evidence="17">
    <location>
        <begin position="418"/>
        <end position="422"/>
    </location>
    <ligand>
        <name>AMP</name>
        <dbReference type="ChEBI" id="CHEBI:456215"/>
    </ligand>
</feature>
<dbReference type="OrthoDB" id="9806925at2"/>
<keyword evidence="8 17" id="KW-0521">NADP</keyword>
<dbReference type="Gene3D" id="3.40.50.10260">
    <property type="entry name" value="YjeF N-terminal domain"/>
    <property type="match status" value="1"/>
</dbReference>
<comment type="cofactor">
    <cofactor evidence="18 19">
        <name>K(+)</name>
        <dbReference type="ChEBI" id="CHEBI:29103"/>
    </cofactor>
    <text evidence="18 19">Binds 1 potassium ion per subunit.</text>
</comment>
<evidence type="ECO:0000256" key="6">
    <source>
        <dbReference type="ARBA" id="ARBA00022741"/>
    </source>
</evidence>
<feature type="binding site" evidence="17">
    <location>
        <position position="323"/>
    </location>
    <ligand>
        <name>(6S)-NADPHX</name>
        <dbReference type="ChEBI" id="CHEBI:64076"/>
    </ligand>
</feature>
<evidence type="ECO:0000256" key="4">
    <source>
        <dbReference type="ARBA" id="ARBA00009524"/>
    </source>
</evidence>
<dbReference type="PANTHER" id="PTHR12592">
    <property type="entry name" value="ATP-DEPENDENT (S)-NAD(P)H-HYDRATE DEHYDRATASE FAMILY MEMBER"/>
    <property type="match status" value="1"/>
</dbReference>
<evidence type="ECO:0000256" key="18">
    <source>
        <dbReference type="HAMAP-Rule" id="MF_01966"/>
    </source>
</evidence>
<evidence type="ECO:0000313" key="23">
    <source>
        <dbReference type="Proteomes" id="UP000252182"/>
    </source>
</evidence>
<dbReference type="KEGG" id="hyf:DTO96_101603"/>
<comment type="similarity">
    <text evidence="4 19">In the C-terminal section; belongs to the NnrD/CARKD family.</text>
</comment>
<comment type="catalytic activity">
    <reaction evidence="1 18 19">
        <text>(6R)-NADHX = (6S)-NADHX</text>
        <dbReference type="Rhea" id="RHEA:32215"/>
        <dbReference type="ChEBI" id="CHEBI:64074"/>
        <dbReference type="ChEBI" id="CHEBI:64075"/>
        <dbReference type="EC" id="5.1.99.6"/>
    </reaction>
</comment>
<dbReference type="Pfam" id="PF03853">
    <property type="entry name" value="YjeF_N"/>
    <property type="match status" value="1"/>
</dbReference>
<dbReference type="PIRSF" id="PIRSF017184">
    <property type="entry name" value="Nnr"/>
    <property type="match status" value="1"/>
</dbReference>
<dbReference type="PROSITE" id="PS01050">
    <property type="entry name" value="YJEF_C_2"/>
    <property type="match status" value="1"/>
</dbReference>
<evidence type="ECO:0000256" key="13">
    <source>
        <dbReference type="ARBA" id="ARBA00023268"/>
    </source>
</evidence>
<dbReference type="GO" id="GO:0110051">
    <property type="term" value="P:metabolite repair"/>
    <property type="evidence" value="ECO:0007669"/>
    <property type="project" value="TreeGrafter"/>
</dbReference>
<comment type="similarity">
    <text evidence="17">Belongs to the NnrD/CARKD family.</text>
</comment>
<comment type="function">
    <text evidence="18">Catalyzes the epimerization of the S- and R-forms of NAD(P)HX, a damaged form of NAD(P)H that is a result of enzymatic or heat-dependent hydration. This is a prerequisite for the S-specific NAD(P)H-hydrate dehydratase to allow the repair of both epimers of NAD(P)HX.</text>
</comment>
<dbReference type="InterPro" id="IPR004443">
    <property type="entry name" value="YjeF_N_dom"/>
</dbReference>
<dbReference type="GO" id="GO:0046872">
    <property type="term" value="F:metal ion binding"/>
    <property type="evidence" value="ECO:0007669"/>
    <property type="project" value="UniProtKB-UniRule"/>
</dbReference>
<comment type="caution">
    <text evidence="18">Lacks conserved residue(s) required for the propagation of feature annotation.</text>
</comment>
<dbReference type="PROSITE" id="PS51385">
    <property type="entry name" value="YJEF_N"/>
    <property type="match status" value="1"/>
</dbReference>
<evidence type="ECO:0000256" key="15">
    <source>
        <dbReference type="ARBA" id="ARBA00048238"/>
    </source>
</evidence>
<dbReference type="NCBIfam" id="TIGR00197">
    <property type="entry name" value="yjeF_nterm"/>
    <property type="match status" value="1"/>
</dbReference>
<evidence type="ECO:0000256" key="3">
    <source>
        <dbReference type="ARBA" id="ARBA00006001"/>
    </source>
</evidence>
<dbReference type="Pfam" id="PF01256">
    <property type="entry name" value="Carb_kinase"/>
    <property type="match status" value="1"/>
</dbReference>
<evidence type="ECO:0000259" key="20">
    <source>
        <dbReference type="PROSITE" id="PS51383"/>
    </source>
</evidence>
<dbReference type="InterPro" id="IPR029056">
    <property type="entry name" value="Ribokinase-like"/>
</dbReference>
<feature type="binding site" evidence="18">
    <location>
        <position position="166"/>
    </location>
    <ligand>
        <name>K(+)</name>
        <dbReference type="ChEBI" id="CHEBI:29103"/>
    </ligand>
</feature>
<dbReference type="GO" id="GO:0052855">
    <property type="term" value="F:ADP-dependent NAD(P)H-hydrate dehydratase activity"/>
    <property type="evidence" value="ECO:0007669"/>
    <property type="project" value="UniProtKB-UniRule"/>
</dbReference>
<dbReference type="GO" id="GO:0005524">
    <property type="term" value="F:ATP binding"/>
    <property type="evidence" value="ECO:0007669"/>
    <property type="project" value="UniProtKB-UniRule"/>
</dbReference>
<feature type="binding site" evidence="18">
    <location>
        <position position="66"/>
    </location>
    <ligand>
        <name>K(+)</name>
        <dbReference type="ChEBI" id="CHEBI:29103"/>
    </ligand>
</feature>
<feature type="domain" description="YjeF N-terminal" evidence="21">
    <location>
        <begin position="21"/>
        <end position="220"/>
    </location>
</feature>
<dbReference type="PROSITE" id="PS51383">
    <property type="entry name" value="YJEF_C_3"/>
    <property type="match status" value="1"/>
</dbReference>
<comment type="catalytic activity">
    <reaction evidence="16 17 19">
        <text>(6S)-NADPHX + ADP = AMP + phosphate + NADPH + H(+)</text>
        <dbReference type="Rhea" id="RHEA:32235"/>
        <dbReference type="ChEBI" id="CHEBI:15378"/>
        <dbReference type="ChEBI" id="CHEBI:43474"/>
        <dbReference type="ChEBI" id="CHEBI:57783"/>
        <dbReference type="ChEBI" id="CHEBI:64076"/>
        <dbReference type="ChEBI" id="CHEBI:456215"/>
        <dbReference type="ChEBI" id="CHEBI:456216"/>
        <dbReference type="EC" id="4.2.1.136"/>
    </reaction>
</comment>
<protein>
    <recommendedName>
        <fullName evidence="19">Bifunctional NAD(P)H-hydrate repair enzyme</fullName>
    </recommendedName>
    <alternativeName>
        <fullName evidence="19">Nicotinamide nucleotide repair protein</fullName>
    </alternativeName>
    <domain>
        <recommendedName>
            <fullName evidence="19">ADP-dependent (S)-NAD(P)H-hydrate dehydratase</fullName>
            <ecNumber evidence="19">4.2.1.136</ecNumber>
        </recommendedName>
        <alternativeName>
            <fullName evidence="19">ADP-dependent NAD(P)HX dehydratase</fullName>
        </alternativeName>
    </domain>
    <domain>
        <recommendedName>
            <fullName evidence="19">NAD(P)H-hydrate epimerase</fullName>
            <ecNumber evidence="19">5.1.99.6</ecNumber>
        </recommendedName>
    </domain>
</protein>
<dbReference type="Proteomes" id="UP000252182">
    <property type="component" value="Chromosome"/>
</dbReference>
<evidence type="ECO:0000256" key="14">
    <source>
        <dbReference type="ARBA" id="ARBA00025153"/>
    </source>
</evidence>
<dbReference type="RefSeq" id="WP_114563011.1">
    <property type="nucleotide sequence ID" value="NZ_CP031124.1"/>
</dbReference>
<dbReference type="InterPro" id="IPR036652">
    <property type="entry name" value="YjeF_N_dom_sf"/>
</dbReference>
<dbReference type="EC" id="4.2.1.136" evidence="19"/>
<dbReference type="CDD" id="cd01171">
    <property type="entry name" value="YXKO-related"/>
    <property type="match status" value="1"/>
</dbReference>
<keyword evidence="11 18" id="KW-0413">Isomerase</keyword>
<comment type="similarity">
    <text evidence="3 19">In the N-terminal section; belongs to the NnrE/AIBP family.</text>
</comment>
<keyword evidence="13" id="KW-0511">Multifunctional enzyme</keyword>
<evidence type="ECO:0000256" key="12">
    <source>
        <dbReference type="ARBA" id="ARBA00023239"/>
    </source>
</evidence>
<organism evidence="22 23">
    <name type="scientific">Ephemeroptericola cinctiostellae</name>
    <dbReference type="NCBI Taxonomy" id="2268024"/>
    <lineage>
        <taxon>Bacteria</taxon>
        <taxon>Pseudomonadati</taxon>
        <taxon>Pseudomonadota</taxon>
        <taxon>Betaproteobacteria</taxon>
        <taxon>Burkholderiales</taxon>
        <taxon>Burkholderiaceae</taxon>
        <taxon>Ephemeroptericola</taxon>
    </lineage>
</organism>
<feature type="binding site" evidence="18">
    <location>
        <position position="130"/>
    </location>
    <ligand>
        <name>K(+)</name>
        <dbReference type="ChEBI" id="CHEBI:29103"/>
    </ligand>
</feature>
<feature type="binding site" evidence="18">
    <location>
        <begin position="134"/>
        <end position="140"/>
    </location>
    <ligand>
        <name>(6S)-NADPHX</name>
        <dbReference type="ChEBI" id="CHEBI:64076"/>
    </ligand>
</feature>
<dbReference type="GO" id="GO:0046496">
    <property type="term" value="P:nicotinamide nucleotide metabolic process"/>
    <property type="evidence" value="ECO:0007669"/>
    <property type="project" value="UniProtKB-UniRule"/>
</dbReference>